<sequence>MRSIHPLSEIALVVLLAALIGVARNKTLLTDAWRGEISKAAVVAQPAQAAEAVPMPVGLAQAKELHDSGQAVLVDARNADSFVKEHISGALSLPLAVADRKKPPLPKNVTPDTIIIAYCNGFSCHDSMELGKILIKAGYRQVFVFEGGLPEWRDAGYPTAGGAS</sequence>
<dbReference type="InterPro" id="IPR001763">
    <property type="entry name" value="Rhodanese-like_dom"/>
</dbReference>
<dbReference type="Proteomes" id="UP000306416">
    <property type="component" value="Unassembled WGS sequence"/>
</dbReference>
<reference evidence="2 3" key="1">
    <citation type="submission" date="2019-04" db="EMBL/GenBank/DDBJ databases">
        <title>Geobacter oryzae sp. nov., ferric-reducing bacteria isolated from paddy soil.</title>
        <authorList>
            <person name="Xu Z."/>
            <person name="Masuda Y."/>
            <person name="Itoh H."/>
            <person name="Senoo K."/>
        </authorList>
    </citation>
    <scope>NUCLEOTIDE SEQUENCE [LARGE SCALE GENOMIC DNA]</scope>
    <source>
        <strain evidence="2 3">Red111</strain>
    </source>
</reference>
<dbReference type="PROSITE" id="PS50206">
    <property type="entry name" value="RHODANESE_3"/>
    <property type="match status" value="1"/>
</dbReference>
<evidence type="ECO:0000313" key="2">
    <source>
        <dbReference type="EMBL" id="TGU75251.1"/>
    </source>
</evidence>
<protein>
    <submittedName>
        <fullName evidence="2">Rhodanese-like domain-containing protein</fullName>
    </submittedName>
</protein>
<dbReference type="SUPFAM" id="SSF52821">
    <property type="entry name" value="Rhodanese/Cell cycle control phosphatase"/>
    <property type="match status" value="1"/>
</dbReference>
<dbReference type="SMART" id="SM00450">
    <property type="entry name" value="RHOD"/>
    <property type="match status" value="1"/>
</dbReference>
<evidence type="ECO:0000313" key="3">
    <source>
        <dbReference type="Proteomes" id="UP000306416"/>
    </source>
</evidence>
<dbReference type="Gene3D" id="3.40.250.10">
    <property type="entry name" value="Rhodanese-like domain"/>
    <property type="match status" value="1"/>
</dbReference>
<organism evidence="2 3">
    <name type="scientific">Geomonas terrae</name>
    <dbReference type="NCBI Taxonomy" id="2562681"/>
    <lineage>
        <taxon>Bacteria</taxon>
        <taxon>Pseudomonadati</taxon>
        <taxon>Thermodesulfobacteriota</taxon>
        <taxon>Desulfuromonadia</taxon>
        <taxon>Geobacterales</taxon>
        <taxon>Geobacteraceae</taxon>
        <taxon>Geomonas</taxon>
    </lineage>
</organism>
<dbReference type="Pfam" id="PF00581">
    <property type="entry name" value="Rhodanese"/>
    <property type="match status" value="1"/>
</dbReference>
<evidence type="ECO:0000259" key="1">
    <source>
        <dbReference type="PROSITE" id="PS50206"/>
    </source>
</evidence>
<comment type="caution">
    <text evidence="2">The sequence shown here is derived from an EMBL/GenBank/DDBJ whole genome shotgun (WGS) entry which is preliminary data.</text>
</comment>
<dbReference type="PANTHER" id="PTHR43031">
    <property type="entry name" value="FAD-DEPENDENT OXIDOREDUCTASE"/>
    <property type="match status" value="1"/>
</dbReference>
<dbReference type="InterPro" id="IPR036873">
    <property type="entry name" value="Rhodanese-like_dom_sf"/>
</dbReference>
<name>A0A4S1CN45_9BACT</name>
<dbReference type="EMBL" id="SRSC01000001">
    <property type="protein sequence ID" value="TGU75251.1"/>
    <property type="molecule type" value="Genomic_DNA"/>
</dbReference>
<dbReference type="CDD" id="cd00158">
    <property type="entry name" value="RHOD"/>
    <property type="match status" value="1"/>
</dbReference>
<gene>
    <name evidence="2" type="ORF">E4633_01020</name>
</gene>
<accession>A0A4S1CN45</accession>
<keyword evidence="3" id="KW-1185">Reference proteome</keyword>
<dbReference type="PANTHER" id="PTHR43031:SF18">
    <property type="entry name" value="RHODANESE-RELATED SULFURTRANSFERASES"/>
    <property type="match status" value="1"/>
</dbReference>
<proteinExistence type="predicted"/>
<feature type="domain" description="Rhodanese" evidence="1">
    <location>
        <begin position="67"/>
        <end position="161"/>
    </location>
</feature>
<dbReference type="InterPro" id="IPR050229">
    <property type="entry name" value="GlpE_sulfurtransferase"/>
</dbReference>
<dbReference type="AlphaFoldDB" id="A0A4S1CN45"/>